<accession>A0A9P6WA71</accession>
<feature type="transmembrane region" description="Helical" evidence="5">
    <location>
        <begin position="247"/>
        <end position="267"/>
    </location>
</feature>
<feature type="transmembrane region" description="Helical" evidence="5">
    <location>
        <begin position="190"/>
        <end position="209"/>
    </location>
</feature>
<feature type="transmembrane region" description="Helical" evidence="5">
    <location>
        <begin position="279"/>
        <end position="302"/>
    </location>
</feature>
<dbReference type="InterPro" id="IPR050186">
    <property type="entry name" value="TPT_transporter"/>
</dbReference>
<evidence type="ECO:0000256" key="1">
    <source>
        <dbReference type="ARBA" id="ARBA00004141"/>
    </source>
</evidence>
<reference evidence="7 8" key="1">
    <citation type="submission" date="2020-11" db="EMBL/GenBank/DDBJ databases">
        <title>Kefir isolates.</title>
        <authorList>
            <person name="Marcisauskas S."/>
            <person name="Kim Y."/>
            <person name="Blasche S."/>
        </authorList>
    </citation>
    <scope>NUCLEOTIDE SEQUENCE [LARGE SCALE GENOMIC DNA]</scope>
    <source>
        <strain evidence="7 8">OG2</strain>
    </source>
</reference>
<dbReference type="PANTHER" id="PTHR11132">
    <property type="entry name" value="SOLUTE CARRIER FAMILY 35"/>
    <property type="match status" value="1"/>
</dbReference>
<feature type="transmembrane region" description="Helical" evidence="5">
    <location>
        <begin position="422"/>
        <end position="451"/>
    </location>
</feature>
<sequence length="467" mass="52792">MTTIETNGVTAVTTKRRNSVHRNLFDSNLYSIPQEPNSSYRERKAEKLKNTQLSHGSVSSQLRELWNSITSYIPREYQNQYDKDFWPEVDVRVVTLCFLWYVTSSISSNLAKAILRRFTHPVGLTELQFLVSAIVCLTFACAVNFFRKNELRHTRVASTLNSFPPGIIPIYLNGNFQESIVDRFLKPNKLVLMTTFPLGIFQFIGHITSHKATSLVSISLVHSIKSLSPIITVAYYAVIEKKKYNPLTYYTLGLLISGVMITCWSSHSHQNKNNNSSGGILLLGIFYSFISTIIFVTQNIFAKGVLSVKLQKNGLLSSLNNGNDDNKSKERSHSENYMSTNQIDKITILFYCSCMGMLLTLAPFLTNELWNGSSLRKDMTMTIFLLTVFHGITHFIQAMLAFQLIGLLSTVNYSVANIMKRIVIIAVAIICEAHLSFLQFVGLLFTVMGLYGYDKWGLSHKESRSTL</sequence>
<comment type="caution">
    <text evidence="7">The sequence shown here is derived from an EMBL/GenBank/DDBJ whole genome shotgun (WGS) entry which is preliminary data.</text>
</comment>
<feature type="transmembrane region" description="Helical" evidence="5">
    <location>
        <begin position="385"/>
        <end position="410"/>
    </location>
</feature>
<evidence type="ECO:0000256" key="5">
    <source>
        <dbReference type="SAM" id="Phobius"/>
    </source>
</evidence>
<feature type="domain" description="Sugar phosphate transporter" evidence="6">
    <location>
        <begin position="92"/>
        <end position="308"/>
    </location>
</feature>
<dbReference type="Proteomes" id="UP000750334">
    <property type="component" value="Unassembled WGS sequence"/>
</dbReference>
<keyword evidence="8" id="KW-1185">Reference proteome</keyword>
<feature type="transmembrane region" description="Helical" evidence="5">
    <location>
        <begin position="215"/>
        <end position="238"/>
    </location>
</feature>
<evidence type="ECO:0000313" key="7">
    <source>
        <dbReference type="EMBL" id="KAG0668250.1"/>
    </source>
</evidence>
<protein>
    <submittedName>
        <fullName evidence="7">Suppressor of loss of ypt1</fullName>
    </submittedName>
</protein>
<feature type="domain" description="Sugar phosphate transporter" evidence="6">
    <location>
        <begin position="334"/>
        <end position="453"/>
    </location>
</feature>
<dbReference type="GO" id="GO:0016020">
    <property type="term" value="C:membrane"/>
    <property type="evidence" value="ECO:0007669"/>
    <property type="project" value="UniProtKB-SubCell"/>
</dbReference>
<keyword evidence="3 5" id="KW-1133">Transmembrane helix</keyword>
<evidence type="ECO:0000259" key="6">
    <source>
        <dbReference type="Pfam" id="PF03151"/>
    </source>
</evidence>
<dbReference type="Pfam" id="PF03151">
    <property type="entry name" value="TPT"/>
    <property type="match status" value="2"/>
</dbReference>
<dbReference type="AlphaFoldDB" id="A0A9P6WA71"/>
<name>A0A9P6WA71_MAUEX</name>
<keyword evidence="2 5" id="KW-0812">Transmembrane</keyword>
<organism evidence="7 8">
    <name type="scientific">Maudiozyma exigua</name>
    <name type="common">Yeast</name>
    <name type="synonym">Kazachstania exigua</name>
    <dbReference type="NCBI Taxonomy" id="34358"/>
    <lineage>
        <taxon>Eukaryota</taxon>
        <taxon>Fungi</taxon>
        <taxon>Dikarya</taxon>
        <taxon>Ascomycota</taxon>
        <taxon>Saccharomycotina</taxon>
        <taxon>Saccharomycetes</taxon>
        <taxon>Saccharomycetales</taxon>
        <taxon>Saccharomycetaceae</taxon>
        <taxon>Maudiozyma</taxon>
    </lineage>
</organism>
<evidence type="ECO:0000256" key="4">
    <source>
        <dbReference type="ARBA" id="ARBA00023136"/>
    </source>
</evidence>
<dbReference type="InterPro" id="IPR004853">
    <property type="entry name" value="Sugar_P_trans_dom"/>
</dbReference>
<dbReference type="EMBL" id="PUHR01000073">
    <property type="protein sequence ID" value="KAG0668250.1"/>
    <property type="molecule type" value="Genomic_DNA"/>
</dbReference>
<comment type="subcellular location">
    <subcellularLocation>
        <location evidence="1">Membrane</location>
        <topology evidence="1">Multi-pass membrane protein</topology>
    </subcellularLocation>
</comment>
<evidence type="ECO:0000256" key="2">
    <source>
        <dbReference type="ARBA" id="ARBA00022692"/>
    </source>
</evidence>
<dbReference type="OrthoDB" id="1588579at2759"/>
<feature type="transmembrane region" description="Helical" evidence="5">
    <location>
        <begin position="127"/>
        <end position="146"/>
    </location>
</feature>
<proteinExistence type="predicted"/>
<feature type="transmembrane region" description="Helical" evidence="5">
    <location>
        <begin position="346"/>
        <end position="365"/>
    </location>
</feature>
<gene>
    <name evidence="7" type="primary">SLY41</name>
    <name evidence="7" type="ORF">C6P45_004854</name>
</gene>
<evidence type="ECO:0000256" key="3">
    <source>
        <dbReference type="ARBA" id="ARBA00022989"/>
    </source>
</evidence>
<evidence type="ECO:0000313" key="8">
    <source>
        <dbReference type="Proteomes" id="UP000750334"/>
    </source>
</evidence>
<keyword evidence="4 5" id="KW-0472">Membrane</keyword>